<dbReference type="PANTHER" id="PTHR43591">
    <property type="entry name" value="METHYLTRANSFERASE"/>
    <property type="match status" value="1"/>
</dbReference>
<dbReference type="SUPFAM" id="SSF53335">
    <property type="entry name" value="S-adenosyl-L-methionine-dependent methyltransferases"/>
    <property type="match status" value="1"/>
</dbReference>
<dbReference type="Gene3D" id="3.40.50.150">
    <property type="entry name" value="Vaccinia Virus protein VP39"/>
    <property type="match status" value="1"/>
</dbReference>
<dbReference type="InterPro" id="IPR029063">
    <property type="entry name" value="SAM-dependent_MTases_sf"/>
</dbReference>
<reference evidence="3" key="1">
    <citation type="submission" date="2019-04" db="EMBL/GenBank/DDBJ databases">
        <authorList>
            <person name="Melise S."/>
            <person name="Noan J."/>
            <person name="Okalmin O."/>
        </authorList>
    </citation>
    <scope>NUCLEOTIDE SEQUENCE</scope>
    <source>
        <strain evidence="3">FN9</strain>
    </source>
</reference>
<sequence length="454" mass="50392">MPASSPESQKSAPRSPTSSRSVPNATQTIEVDTVVEEDEEDEVDPGLGADAESSTASITSSILHYRTINGRTYHSERGNAAYWGSNDERQSEAMDIAHHMFTLAQDGELHLAPLDKDIQKVLDIGCGTGIWAIDFADKFPGCEVIGTDISPIQPSWVPPNLKFEIEDCNQDWTFPPDSFDYVHIRYLVGCIPDWNQLLEQAYKVLKPGGWVETYEASPTIESDDDSVKLDSAMGQWGPTFIKASKVIGNTFTVIADDLQKKAVENAGFTDINQWNSKLPLNPFPKDPHLKEIGQFGELFSTQDTEGLVNFVANTLGWSPQEVHVYIAQFRKEIRDRKNHHPWIKLKTVWAQKPTSEGDMANINRAHKLHVSISLIKKIKMFKTDNSGVLRVIDNAGIVNLEALIADLEKTHGQGKVSFIHKGSAVIATIETEALAELEAVFEDMGFMVSTEPRS</sequence>
<feature type="region of interest" description="Disordered" evidence="2">
    <location>
        <begin position="1"/>
        <end position="55"/>
    </location>
</feature>
<evidence type="ECO:0008006" key="4">
    <source>
        <dbReference type="Google" id="ProtNLM"/>
    </source>
</evidence>
<protein>
    <recommendedName>
        <fullName evidence="4">Methyltransferase domain-containing protein</fullName>
    </recommendedName>
</protein>
<proteinExistence type="inferred from homology"/>
<dbReference type="CDD" id="cd02440">
    <property type="entry name" value="AdoMet_MTases"/>
    <property type="match status" value="1"/>
</dbReference>
<dbReference type="EMBL" id="CAAKMV010000110">
    <property type="protein sequence ID" value="VIO54582.1"/>
    <property type="molecule type" value="Genomic_DNA"/>
</dbReference>
<feature type="compositionally biased region" description="Acidic residues" evidence="2">
    <location>
        <begin position="33"/>
        <end position="44"/>
    </location>
</feature>
<organism evidence="3">
    <name type="scientific">Gibberella zeae</name>
    <name type="common">Wheat head blight fungus</name>
    <name type="synonym">Fusarium graminearum</name>
    <dbReference type="NCBI Taxonomy" id="5518"/>
    <lineage>
        <taxon>Eukaryota</taxon>
        <taxon>Fungi</taxon>
        <taxon>Dikarya</taxon>
        <taxon>Ascomycota</taxon>
        <taxon>Pezizomycotina</taxon>
        <taxon>Sordariomycetes</taxon>
        <taxon>Hypocreomycetidae</taxon>
        <taxon>Hypocreales</taxon>
        <taxon>Nectriaceae</taxon>
        <taxon>Fusarium</taxon>
    </lineage>
</organism>
<evidence type="ECO:0000256" key="1">
    <source>
        <dbReference type="ARBA" id="ARBA00038158"/>
    </source>
</evidence>
<evidence type="ECO:0000313" key="3">
    <source>
        <dbReference type="EMBL" id="VIO54582.1"/>
    </source>
</evidence>
<accession>A0A4E9D816</accession>
<comment type="similarity">
    <text evidence="1">Belongs to the methyltransferase superfamily. LaeA methyltransferase family.</text>
</comment>
<dbReference type="Pfam" id="PF13489">
    <property type="entry name" value="Methyltransf_23"/>
    <property type="match status" value="1"/>
</dbReference>
<dbReference type="AlphaFoldDB" id="A0A4E9D816"/>
<evidence type="ECO:0000256" key="2">
    <source>
        <dbReference type="SAM" id="MobiDB-lite"/>
    </source>
</evidence>
<feature type="compositionally biased region" description="Polar residues" evidence="2">
    <location>
        <begin position="1"/>
        <end position="29"/>
    </location>
</feature>
<dbReference type="PANTHER" id="PTHR43591:SF10">
    <property type="entry name" value="ABC TRANSMEMBRANE TYPE-1 DOMAIN-CONTAINING PROTEIN-RELATED"/>
    <property type="match status" value="1"/>
</dbReference>
<dbReference type="GO" id="GO:0008168">
    <property type="term" value="F:methyltransferase activity"/>
    <property type="evidence" value="ECO:0007669"/>
    <property type="project" value="TreeGrafter"/>
</dbReference>
<name>A0A4E9D816_GIBZA</name>
<gene>
    <name evidence="3" type="ORF">FUG_LOCUS133080</name>
</gene>